<comment type="similarity">
    <text evidence="4">Belongs to the PhyH family. PHYHD1 subfamily.</text>
</comment>
<keyword evidence="6" id="KW-1185">Reference proteome</keyword>
<dbReference type="EMBL" id="CATQJA010001850">
    <property type="protein sequence ID" value="CAJ0568866.1"/>
    <property type="molecule type" value="Genomic_DNA"/>
</dbReference>
<dbReference type="AlphaFoldDB" id="A0AA36CIY0"/>
<comment type="cofactor">
    <cofactor evidence="1">
        <name>Fe cation</name>
        <dbReference type="ChEBI" id="CHEBI:24875"/>
    </cofactor>
</comment>
<evidence type="ECO:0000313" key="6">
    <source>
        <dbReference type="Proteomes" id="UP001177023"/>
    </source>
</evidence>
<name>A0AA36CIY0_9BILA</name>
<feature type="non-terminal residue" evidence="5">
    <location>
        <position position="287"/>
    </location>
</feature>
<dbReference type="InterPro" id="IPR008775">
    <property type="entry name" value="Phytyl_CoA_dOase-like"/>
</dbReference>
<dbReference type="PANTHER" id="PTHR20883">
    <property type="entry name" value="PHYTANOYL-COA DIOXYGENASE DOMAIN CONTAINING 1"/>
    <property type="match status" value="1"/>
</dbReference>
<keyword evidence="2" id="KW-0479">Metal-binding</keyword>
<evidence type="ECO:0000256" key="3">
    <source>
        <dbReference type="ARBA" id="ARBA00023004"/>
    </source>
</evidence>
<dbReference type="Pfam" id="PF05721">
    <property type="entry name" value="PhyH"/>
    <property type="match status" value="1"/>
</dbReference>
<keyword evidence="3" id="KW-0408">Iron</keyword>
<sequence length="287" mass="32787">MATTSEKLNQDGYAVVEDLFTSEECDALRKEMGVIIDGTNLEDHPKSVFTTYDEDKHAADEYFLNSSDKIRFFLEEGALDKDGQLLVEKQKAFNKVGHGLHWKNDIFKRYSFHPRIKSIFRDLHFADPAIVQSMYIFKQPKIGGAVTDHFDATFLYVNPIEHLVGIWIALDDATVENGCLSFIPGSHKITKVDYRFVRTHDQSGGSLLKFNGEKPTYAPEKFVPVPIKKGSAILIHGLVVHKSEANTSPLSRHVYTMHVMERKDTEWSPNNWLQETGDYKFPNLYEN</sequence>
<proteinExistence type="inferred from homology"/>
<dbReference type="GO" id="GO:0046872">
    <property type="term" value="F:metal ion binding"/>
    <property type="evidence" value="ECO:0007669"/>
    <property type="project" value="UniProtKB-KW"/>
</dbReference>
<accession>A0AA36CIY0</accession>
<evidence type="ECO:0000256" key="1">
    <source>
        <dbReference type="ARBA" id="ARBA00001962"/>
    </source>
</evidence>
<dbReference type="PANTHER" id="PTHR20883:SF15">
    <property type="entry name" value="PHYTANOYL-COA DIOXYGENASE DOMAIN-CONTAINING PROTEIN 1"/>
    <property type="match status" value="1"/>
</dbReference>
<dbReference type="SUPFAM" id="SSF51197">
    <property type="entry name" value="Clavaminate synthase-like"/>
    <property type="match status" value="1"/>
</dbReference>
<evidence type="ECO:0000256" key="4">
    <source>
        <dbReference type="ARBA" id="ARBA00038356"/>
    </source>
</evidence>
<reference evidence="5" key="1">
    <citation type="submission" date="2023-06" db="EMBL/GenBank/DDBJ databases">
        <authorList>
            <person name="Delattre M."/>
        </authorList>
    </citation>
    <scope>NUCLEOTIDE SEQUENCE</scope>
    <source>
        <strain evidence="5">AF72</strain>
    </source>
</reference>
<dbReference type="Proteomes" id="UP001177023">
    <property type="component" value="Unassembled WGS sequence"/>
</dbReference>
<evidence type="ECO:0000313" key="5">
    <source>
        <dbReference type="EMBL" id="CAJ0568866.1"/>
    </source>
</evidence>
<evidence type="ECO:0000256" key="2">
    <source>
        <dbReference type="ARBA" id="ARBA00022723"/>
    </source>
</evidence>
<dbReference type="Gene3D" id="2.60.120.620">
    <property type="entry name" value="q2cbj1_9rhob like domain"/>
    <property type="match status" value="1"/>
</dbReference>
<organism evidence="5 6">
    <name type="scientific">Mesorhabditis spiculigera</name>
    <dbReference type="NCBI Taxonomy" id="96644"/>
    <lineage>
        <taxon>Eukaryota</taxon>
        <taxon>Metazoa</taxon>
        <taxon>Ecdysozoa</taxon>
        <taxon>Nematoda</taxon>
        <taxon>Chromadorea</taxon>
        <taxon>Rhabditida</taxon>
        <taxon>Rhabditina</taxon>
        <taxon>Rhabditomorpha</taxon>
        <taxon>Rhabditoidea</taxon>
        <taxon>Rhabditidae</taxon>
        <taxon>Mesorhabditinae</taxon>
        <taxon>Mesorhabditis</taxon>
    </lineage>
</organism>
<gene>
    <name evidence="5" type="ORF">MSPICULIGERA_LOCUS7373</name>
</gene>
<protein>
    <submittedName>
        <fullName evidence="5">Uncharacterized protein</fullName>
    </submittedName>
</protein>
<comment type="caution">
    <text evidence="5">The sequence shown here is derived from an EMBL/GenBank/DDBJ whole genome shotgun (WGS) entry which is preliminary data.</text>
</comment>